<evidence type="ECO:0000313" key="1">
    <source>
        <dbReference type="EMBL" id="SVE15427.1"/>
    </source>
</evidence>
<gene>
    <name evidence="1" type="ORF">METZ01_LOCUS468281</name>
</gene>
<name>A0A383B5P3_9ZZZZ</name>
<proteinExistence type="predicted"/>
<reference evidence="1" key="1">
    <citation type="submission" date="2018-05" db="EMBL/GenBank/DDBJ databases">
        <authorList>
            <person name="Lanie J.A."/>
            <person name="Ng W.-L."/>
            <person name="Kazmierczak K.M."/>
            <person name="Andrzejewski T.M."/>
            <person name="Davidsen T.M."/>
            <person name="Wayne K.J."/>
            <person name="Tettelin H."/>
            <person name="Glass J.I."/>
            <person name="Rusch D."/>
            <person name="Podicherti R."/>
            <person name="Tsui H.-C.T."/>
            <person name="Winkler M.E."/>
        </authorList>
    </citation>
    <scope>NUCLEOTIDE SEQUENCE</scope>
</reference>
<sequence>MPVRLRVLGVDAWLAVWLHDNAGPDPEPHPMQSPKRPQYKYAKSRYRVRNWGEYETGLRRRGDLTVWLSKEGLDAWRAPPCGQRRYADIAIEAAHTIRTVFHRRWCMARNVGRFPGPESRSSHLIAVGHPKQRHSVEDLAPNLHLYSFPLQASTPHVSTHDRLVSVDGVLHHAALAVA</sequence>
<evidence type="ECO:0008006" key="2">
    <source>
        <dbReference type="Google" id="ProtNLM"/>
    </source>
</evidence>
<protein>
    <recommendedName>
        <fullName evidence="2">Transposase DDE domain-containing protein</fullName>
    </recommendedName>
</protein>
<accession>A0A383B5P3</accession>
<dbReference type="AlphaFoldDB" id="A0A383B5P3"/>
<organism evidence="1">
    <name type="scientific">marine metagenome</name>
    <dbReference type="NCBI Taxonomy" id="408172"/>
    <lineage>
        <taxon>unclassified sequences</taxon>
        <taxon>metagenomes</taxon>
        <taxon>ecological metagenomes</taxon>
    </lineage>
</organism>
<dbReference type="EMBL" id="UINC01197778">
    <property type="protein sequence ID" value="SVE15427.1"/>
    <property type="molecule type" value="Genomic_DNA"/>
</dbReference>